<protein>
    <submittedName>
        <fullName evidence="7">Molecular chaperone DnaK</fullName>
    </submittedName>
</protein>
<keyword evidence="6" id="KW-0143">Chaperone</keyword>
<evidence type="ECO:0000256" key="4">
    <source>
        <dbReference type="ARBA" id="ARBA00022840"/>
    </source>
</evidence>
<evidence type="ECO:0000256" key="3">
    <source>
        <dbReference type="ARBA" id="ARBA00022741"/>
    </source>
</evidence>
<comment type="caution">
    <text evidence="7">The sequence shown here is derived from an EMBL/GenBank/DDBJ whole genome shotgun (WGS) entry which is preliminary data.</text>
</comment>
<evidence type="ECO:0000256" key="2">
    <source>
        <dbReference type="ARBA" id="ARBA00022553"/>
    </source>
</evidence>
<dbReference type="PANTHER" id="PTHR19375">
    <property type="entry name" value="HEAT SHOCK PROTEIN 70KDA"/>
    <property type="match status" value="1"/>
</dbReference>
<dbReference type="Gene3D" id="3.90.640.10">
    <property type="entry name" value="Actin, Chain A, domain 4"/>
    <property type="match status" value="1"/>
</dbReference>
<keyword evidence="2" id="KW-0597">Phosphoprotein</keyword>
<dbReference type="Gene3D" id="3.30.420.40">
    <property type="match status" value="2"/>
</dbReference>
<organism evidence="7 8">
    <name type="scientific">Kutzneria viridogrisea</name>
    <dbReference type="NCBI Taxonomy" id="47990"/>
    <lineage>
        <taxon>Bacteria</taxon>
        <taxon>Bacillati</taxon>
        <taxon>Actinomycetota</taxon>
        <taxon>Actinomycetes</taxon>
        <taxon>Pseudonocardiales</taxon>
        <taxon>Pseudonocardiaceae</taxon>
        <taxon>Kutzneria</taxon>
    </lineage>
</organism>
<evidence type="ECO:0000256" key="5">
    <source>
        <dbReference type="ARBA" id="ARBA00023016"/>
    </source>
</evidence>
<name>A0ABR6B7H7_9PSEU</name>
<dbReference type="RefSeq" id="WP_182835895.1">
    <property type="nucleotide sequence ID" value="NZ_BAAABQ010000010.1"/>
</dbReference>
<comment type="similarity">
    <text evidence="1">Belongs to the heat shock protein 70 family.</text>
</comment>
<keyword evidence="8" id="KW-1185">Reference proteome</keyword>
<keyword evidence="3" id="KW-0547">Nucleotide-binding</keyword>
<dbReference type="Gene3D" id="2.60.34.10">
    <property type="entry name" value="Substrate Binding Domain Of DNAk, Chain A, domain 1"/>
    <property type="match status" value="1"/>
</dbReference>
<dbReference type="Proteomes" id="UP000517916">
    <property type="component" value="Unassembled WGS sequence"/>
</dbReference>
<dbReference type="InterPro" id="IPR018181">
    <property type="entry name" value="Heat_shock_70_CS"/>
</dbReference>
<evidence type="ECO:0000256" key="1">
    <source>
        <dbReference type="ARBA" id="ARBA00007381"/>
    </source>
</evidence>
<dbReference type="SUPFAM" id="SSF100920">
    <property type="entry name" value="Heat shock protein 70kD (HSP70), peptide-binding domain"/>
    <property type="match status" value="1"/>
</dbReference>
<reference evidence="7 8" key="1">
    <citation type="submission" date="2020-08" db="EMBL/GenBank/DDBJ databases">
        <title>Genomic Encyclopedia of Archaeal and Bacterial Type Strains, Phase II (KMG-II): from individual species to whole genera.</title>
        <authorList>
            <person name="Goeker M."/>
        </authorList>
    </citation>
    <scope>NUCLEOTIDE SEQUENCE [LARGE SCALE GENOMIC DNA]</scope>
    <source>
        <strain evidence="7 8">DSM 43850</strain>
    </source>
</reference>
<dbReference type="InterPro" id="IPR043129">
    <property type="entry name" value="ATPase_NBD"/>
</dbReference>
<dbReference type="PRINTS" id="PR00301">
    <property type="entry name" value="HEATSHOCK70"/>
</dbReference>
<dbReference type="SUPFAM" id="SSF53067">
    <property type="entry name" value="Actin-like ATPase domain"/>
    <property type="match status" value="2"/>
</dbReference>
<dbReference type="CDD" id="cd24029">
    <property type="entry name" value="ASKHA_NBD_HSP70_DnaK_HscA_HscC"/>
    <property type="match status" value="1"/>
</dbReference>
<dbReference type="Pfam" id="PF00012">
    <property type="entry name" value="HSP70"/>
    <property type="match status" value="1"/>
</dbReference>
<gene>
    <name evidence="7" type="ORF">BC739_000029</name>
</gene>
<sequence length="836" mass="90511">MSRQTVDFGIDLGTTTSAIAVSTGAGAEVVRDAATQRDFTPSAVYVSKNSKVFVGDKGRERAESDPDNACVEFKLQMGMRGTHKHFAAAGRDMSPEELSAEVLKSLRGNVQQATGEAISASVITVPAAFELDQCDATRRAAALAGLEFAPLLQEPTAAAWAYSVHHKPERGFWLVYDFGGGTFDAAVVSFRDGEFVVVNHEGDNFLGGKLIDWALVEQVLIPAAREEYGLTGLSRGDARWRGTVAKLKQAAENAKIHLSTAQTVEVDVQLDPPGGERVDFTWELTRADVERASMPLYRSSIELCRRALTEKGLAPGDIERVLLVGGTTIAPGLRALVADPTEGLGIPVDHSLDPVTVVAKGAAIFASTQRVPHGTHVAAPGEVVLEMEHEPVGQDLEPLAGGRLRAEAARDWSGWTIEFVNEQAQPVWRSGQVAVSGEGTFATRLAAVHAATSTYQVLLRDQHGTQVPTVPATVEYRHSVGPLGTSTVLSHSVGVWLEGNEVQWLLRKGTELPASKQIVLHSTVDVRRNTRSGLIRVPIVEGERSRADRNTLIGRLDIRADEVKRDVPAGSEVEVHLRIDRSFTPRADAYVPLLDAEFDIQVELGRSAAPDVAELREEARELVQRHGDLRARATQFGATDAGALLDRFDRAGVLKEVQGMVAALEVDLDAVQTCQVRLRDAQNQLDEVEEALVLPEMISHARALVQQVREMAKDWGEPGDQRDLTAAASSVEDAIAAGDRSVLQRQMEVVRGIGLRILRDTGRLDAVIFGQREAQLSGSSDPQVQRVLAEGRLALDSGDGARLRQVNRQLDALLPEDETTADVFGMKSTVTMGDRR</sequence>
<evidence type="ECO:0000313" key="8">
    <source>
        <dbReference type="Proteomes" id="UP000517916"/>
    </source>
</evidence>
<keyword evidence="5" id="KW-0346">Stress response</keyword>
<accession>A0ABR6B7H7</accession>
<keyword evidence="4" id="KW-0067">ATP-binding</keyword>
<evidence type="ECO:0000256" key="6">
    <source>
        <dbReference type="ARBA" id="ARBA00023186"/>
    </source>
</evidence>
<dbReference type="EMBL" id="JACJID010000001">
    <property type="protein sequence ID" value="MBA8922832.1"/>
    <property type="molecule type" value="Genomic_DNA"/>
</dbReference>
<dbReference type="InterPro" id="IPR013126">
    <property type="entry name" value="Hsp_70_fam"/>
</dbReference>
<proteinExistence type="inferred from homology"/>
<dbReference type="PROSITE" id="PS00297">
    <property type="entry name" value="HSP70_1"/>
    <property type="match status" value="1"/>
</dbReference>
<dbReference type="InterPro" id="IPR029047">
    <property type="entry name" value="HSP70_peptide-bd_sf"/>
</dbReference>
<evidence type="ECO:0000313" key="7">
    <source>
        <dbReference type="EMBL" id="MBA8922832.1"/>
    </source>
</evidence>